<evidence type="ECO:0000313" key="2">
    <source>
        <dbReference type="EMBL" id="KAH9414513.1"/>
    </source>
</evidence>
<feature type="compositionally biased region" description="Low complexity" evidence="1">
    <location>
        <begin position="318"/>
        <end position="352"/>
    </location>
</feature>
<protein>
    <submittedName>
        <fullName evidence="2">Uncharacterized protein</fullName>
    </submittedName>
</protein>
<evidence type="ECO:0000256" key="1">
    <source>
        <dbReference type="SAM" id="MobiDB-lite"/>
    </source>
</evidence>
<dbReference type="EMBL" id="NJHN03000107">
    <property type="protein sequence ID" value="KAH9414513.1"/>
    <property type="molecule type" value="Genomic_DNA"/>
</dbReference>
<organism evidence="2 3">
    <name type="scientific">Dermatophagoides pteronyssinus</name>
    <name type="common">European house dust mite</name>
    <dbReference type="NCBI Taxonomy" id="6956"/>
    <lineage>
        <taxon>Eukaryota</taxon>
        <taxon>Metazoa</taxon>
        <taxon>Ecdysozoa</taxon>
        <taxon>Arthropoda</taxon>
        <taxon>Chelicerata</taxon>
        <taxon>Arachnida</taxon>
        <taxon>Acari</taxon>
        <taxon>Acariformes</taxon>
        <taxon>Sarcoptiformes</taxon>
        <taxon>Astigmata</taxon>
        <taxon>Psoroptidia</taxon>
        <taxon>Analgoidea</taxon>
        <taxon>Pyroglyphidae</taxon>
        <taxon>Dermatophagoidinae</taxon>
        <taxon>Dermatophagoides</taxon>
    </lineage>
</organism>
<reference evidence="2 3" key="1">
    <citation type="journal article" date="2018" name="J. Allergy Clin. Immunol.">
        <title>High-quality assembly of Dermatophagoides pteronyssinus genome and transcriptome reveals a wide range of novel allergens.</title>
        <authorList>
            <person name="Liu X.Y."/>
            <person name="Yang K.Y."/>
            <person name="Wang M.Q."/>
            <person name="Kwok J.S."/>
            <person name="Zeng X."/>
            <person name="Yang Z."/>
            <person name="Xiao X.J."/>
            <person name="Lau C.P."/>
            <person name="Li Y."/>
            <person name="Huang Z.M."/>
            <person name="Ba J.G."/>
            <person name="Yim A.K."/>
            <person name="Ouyang C.Y."/>
            <person name="Ngai S.M."/>
            <person name="Chan T.F."/>
            <person name="Leung E.L."/>
            <person name="Liu L."/>
            <person name="Liu Z.G."/>
            <person name="Tsui S.K."/>
        </authorList>
    </citation>
    <scope>NUCLEOTIDE SEQUENCE [LARGE SCALE GENOMIC DNA]</scope>
    <source>
        <strain evidence="2">Derp</strain>
    </source>
</reference>
<gene>
    <name evidence="2" type="ORF">DERP_008708</name>
</gene>
<comment type="caution">
    <text evidence="2">The sequence shown here is derived from an EMBL/GenBank/DDBJ whole genome shotgun (WGS) entry which is preliminary data.</text>
</comment>
<reference evidence="2 3" key="2">
    <citation type="journal article" date="2022" name="Mol. Biol. Evol.">
        <title>Comparative Genomics Reveals Insights into the Divergent Evolution of Astigmatic Mites and Household Pest Adaptations.</title>
        <authorList>
            <person name="Xiong Q."/>
            <person name="Wan A.T."/>
            <person name="Liu X."/>
            <person name="Fung C.S."/>
            <person name="Xiao X."/>
            <person name="Malainual N."/>
            <person name="Hou J."/>
            <person name="Wang L."/>
            <person name="Wang M."/>
            <person name="Yang K.Y."/>
            <person name="Cui Y."/>
            <person name="Leung E.L."/>
            <person name="Nong W."/>
            <person name="Shin S.K."/>
            <person name="Au S.W."/>
            <person name="Jeong K.Y."/>
            <person name="Chew F.T."/>
            <person name="Hui J.H."/>
            <person name="Leung T.F."/>
            <person name="Tungtrongchitr A."/>
            <person name="Zhong N."/>
            <person name="Liu Z."/>
            <person name="Tsui S.K."/>
        </authorList>
    </citation>
    <scope>NUCLEOTIDE SEQUENCE [LARGE SCALE GENOMIC DNA]</scope>
    <source>
        <strain evidence="2">Derp</strain>
    </source>
</reference>
<sequence>MKIPNNNNKSIEQIRLVDDYDTAKYRNYLTTVKHQQQQQQTTIKINNDYPMEKPIGNDNDGHLWPNVCDDGKKYPKIRALIFWMQRSSSSSSLSSSEHDLNKILEKQLKIFIYRFGNDGDGVDNNHRSQQQQQQENVGQVWLEKIKHSKSNCLSTYHYRYRFVIENSNNNGEENPIDIQIKFYLIRWPDCYESKSEFFLEEFGRKYFSRTNIAIAFYSNGNLDSFQYATSWLKGFYQYHRQQQKQQQRQLKQQRSSSSSSIIVDNHHVQIYLARFGHCIIENDNSNIDLNEKDFIKNYHVRIIDCGHHHNHHNRGRRSSTTSITSTKSSTSSIFSRTSSKQSSSSSSSLSLSSTQCCCKKNCCCLLESFLRRLIKVNLDHYFNLHLLSVSIQAERQQEQMKFEKNIIIMVIIIIHT</sequence>
<dbReference type="Proteomes" id="UP000887458">
    <property type="component" value="Unassembled WGS sequence"/>
</dbReference>
<keyword evidence="3" id="KW-1185">Reference proteome</keyword>
<name>A0ABQ8IW08_DERPT</name>
<evidence type="ECO:0000313" key="3">
    <source>
        <dbReference type="Proteomes" id="UP000887458"/>
    </source>
</evidence>
<accession>A0ABQ8IW08</accession>
<proteinExistence type="predicted"/>
<feature type="region of interest" description="Disordered" evidence="1">
    <location>
        <begin position="309"/>
        <end position="352"/>
    </location>
</feature>